<sequence>MGTDSLKLEFIQDFLAADLDESFITRLKKELKDFCSSKKAGVYPLQTWESLGVHEREAFYETAEKQVQQGQTRSHDEVKKMVQQWK</sequence>
<comment type="caution">
    <text evidence="1">The sequence shown here is derived from an EMBL/GenBank/DDBJ whole genome shotgun (WGS) entry which is preliminary data.</text>
</comment>
<dbReference type="RefSeq" id="WP_036613269.1">
    <property type="nucleotide sequence ID" value="NZ_CP103178.1"/>
</dbReference>
<dbReference type="EMBL" id="NFJX01000034">
    <property type="protein sequence ID" value="OUP14122.1"/>
    <property type="molecule type" value="Genomic_DNA"/>
</dbReference>
<evidence type="ECO:0000313" key="1">
    <source>
        <dbReference type="EMBL" id="OUP14122.1"/>
    </source>
</evidence>
<dbReference type="AlphaFoldDB" id="A0A1Y4IBF5"/>
<accession>A0A1Y4IBF5</accession>
<organism evidence="1 2">
    <name type="scientific">Parabacteroides distasonis</name>
    <dbReference type="NCBI Taxonomy" id="823"/>
    <lineage>
        <taxon>Bacteria</taxon>
        <taxon>Pseudomonadati</taxon>
        <taxon>Bacteroidota</taxon>
        <taxon>Bacteroidia</taxon>
        <taxon>Bacteroidales</taxon>
        <taxon>Tannerellaceae</taxon>
        <taxon>Parabacteroides</taxon>
    </lineage>
</organism>
<gene>
    <name evidence="1" type="ORF">B5F32_20510</name>
</gene>
<name>A0A1Y4IBF5_PARDI</name>
<proteinExistence type="predicted"/>
<evidence type="ECO:0000313" key="2">
    <source>
        <dbReference type="Proteomes" id="UP000195950"/>
    </source>
</evidence>
<protein>
    <submittedName>
        <fullName evidence="1">Uncharacterized protein</fullName>
    </submittedName>
</protein>
<reference evidence="2" key="1">
    <citation type="submission" date="2017-04" db="EMBL/GenBank/DDBJ databases">
        <title>Function of individual gut microbiota members based on whole genome sequencing of pure cultures obtained from chicken caecum.</title>
        <authorList>
            <person name="Medvecky M."/>
            <person name="Cejkova D."/>
            <person name="Polansky O."/>
            <person name="Karasova D."/>
            <person name="Kubasova T."/>
            <person name="Cizek A."/>
            <person name="Rychlik I."/>
        </authorList>
    </citation>
    <scope>NUCLEOTIDE SEQUENCE [LARGE SCALE GENOMIC DNA]</scope>
    <source>
        <strain evidence="2">An199</strain>
    </source>
</reference>
<dbReference type="Proteomes" id="UP000195950">
    <property type="component" value="Unassembled WGS sequence"/>
</dbReference>